<evidence type="ECO:0000313" key="2">
    <source>
        <dbReference type="Proteomes" id="UP000199392"/>
    </source>
</evidence>
<dbReference type="RefSeq" id="WP_092421724.1">
    <property type="nucleotide sequence ID" value="NZ_FNCL01000002.1"/>
</dbReference>
<accession>A0A1I6PND9</accession>
<organism evidence="1 2">
    <name type="scientific">Alloyangia pacifica</name>
    <dbReference type="NCBI Taxonomy" id="311180"/>
    <lineage>
        <taxon>Bacteria</taxon>
        <taxon>Pseudomonadati</taxon>
        <taxon>Pseudomonadota</taxon>
        <taxon>Alphaproteobacteria</taxon>
        <taxon>Rhodobacterales</taxon>
        <taxon>Roseobacteraceae</taxon>
        <taxon>Alloyangia</taxon>
    </lineage>
</organism>
<gene>
    <name evidence="1" type="ORF">SAMN04488050_101663</name>
</gene>
<reference evidence="2" key="1">
    <citation type="submission" date="2016-10" db="EMBL/GenBank/DDBJ databases">
        <authorList>
            <person name="Varghese N."/>
            <person name="Submissions S."/>
        </authorList>
    </citation>
    <scope>NUCLEOTIDE SEQUENCE [LARGE SCALE GENOMIC DNA]</scope>
    <source>
        <strain evidence="2">DSM 26894</strain>
    </source>
</reference>
<protein>
    <submittedName>
        <fullName evidence="1">Uncharacterized protein</fullName>
    </submittedName>
</protein>
<name>A0A1I6PND9_9RHOB</name>
<evidence type="ECO:0000313" key="1">
    <source>
        <dbReference type="EMBL" id="SFS41737.1"/>
    </source>
</evidence>
<sequence>MIRRGDAFIEACEALSDACGAIVERVPPGSRQEVRLREIAEELKGLAEEVASEWASGRRMQ</sequence>
<proteinExistence type="predicted"/>
<dbReference type="STRING" id="311180.SAMN04488050_101663"/>
<dbReference type="Proteomes" id="UP000199392">
    <property type="component" value="Unassembled WGS sequence"/>
</dbReference>
<dbReference type="EMBL" id="FOZW01000001">
    <property type="protein sequence ID" value="SFS41737.1"/>
    <property type="molecule type" value="Genomic_DNA"/>
</dbReference>
<keyword evidence="2" id="KW-1185">Reference proteome</keyword>
<dbReference type="AlphaFoldDB" id="A0A1I6PND9"/>